<dbReference type="SUPFAM" id="SSF56784">
    <property type="entry name" value="HAD-like"/>
    <property type="match status" value="1"/>
</dbReference>
<dbReference type="Gene3D" id="3.40.50.1000">
    <property type="entry name" value="HAD superfamily/HAD-like"/>
    <property type="match status" value="1"/>
</dbReference>
<dbReference type="CDD" id="cd07505">
    <property type="entry name" value="HAD_BPGM-like"/>
    <property type="match status" value="1"/>
</dbReference>
<dbReference type="InterPro" id="IPR006439">
    <property type="entry name" value="HAD-SF_hydro_IA"/>
</dbReference>
<organism evidence="1 2">
    <name type="scientific">Gordonia rubripertincta</name>
    <name type="common">Rhodococcus corallinus</name>
    <dbReference type="NCBI Taxonomy" id="36822"/>
    <lineage>
        <taxon>Bacteria</taxon>
        <taxon>Bacillati</taxon>
        <taxon>Actinomycetota</taxon>
        <taxon>Actinomycetes</taxon>
        <taxon>Mycobacteriales</taxon>
        <taxon>Gordoniaceae</taxon>
        <taxon>Gordonia</taxon>
    </lineage>
</organism>
<dbReference type="Gene3D" id="1.10.150.240">
    <property type="entry name" value="Putative phosphatase, domain 2"/>
    <property type="match status" value="1"/>
</dbReference>
<dbReference type="Proteomes" id="UP001067235">
    <property type="component" value="Unassembled WGS sequence"/>
</dbReference>
<dbReference type="SFLD" id="SFLDS00003">
    <property type="entry name" value="Haloacid_Dehalogenase"/>
    <property type="match status" value="1"/>
</dbReference>
<name>A0ABT4MSE5_GORRU</name>
<evidence type="ECO:0000313" key="1">
    <source>
        <dbReference type="EMBL" id="MCZ4549181.1"/>
    </source>
</evidence>
<accession>A0ABT4MSE5</accession>
<protein>
    <submittedName>
        <fullName evidence="1">HAD family phosphatase</fullName>
    </submittedName>
</protein>
<dbReference type="PANTHER" id="PTHR18901">
    <property type="entry name" value="2-DEOXYGLUCOSE-6-PHOSPHATE PHOSPHATASE 2"/>
    <property type="match status" value="1"/>
</dbReference>
<keyword evidence="2" id="KW-1185">Reference proteome</keyword>
<dbReference type="InterPro" id="IPR023198">
    <property type="entry name" value="PGP-like_dom2"/>
</dbReference>
<proteinExistence type="predicted"/>
<dbReference type="EMBL" id="JAPWIE010000001">
    <property type="protein sequence ID" value="MCZ4549181.1"/>
    <property type="molecule type" value="Genomic_DNA"/>
</dbReference>
<dbReference type="PRINTS" id="PR00413">
    <property type="entry name" value="HADHALOGNASE"/>
</dbReference>
<dbReference type="InterPro" id="IPR023214">
    <property type="entry name" value="HAD_sf"/>
</dbReference>
<dbReference type="SFLD" id="SFLDG01129">
    <property type="entry name" value="C1.5:_HAD__Beta-PGM__Phosphata"/>
    <property type="match status" value="1"/>
</dbReference>
<gene>
    <name evidence="1" type="ORF">O4213_04260</name>
</gene>
<reference evidence="1" key="1">
    <citation type="submission" date="2022-12" db="EMBL/GenBank/DDBJ databases">
        <authorList>
            <person name="Krivoruchko A.V."/>
            <person name="Elkin A."/>
        </authorList>
    </citation>
    <scope>NUCLEOTIDE SEQUENCE</scope>
    <source>
        <strain evidence="1">IEGM 1388</strain>
    </source>
</reference>
<comment type="caution">
    <text evidence="1">The sequence shown here is derived from an EMBL/GenBank/DDBJ whole genome shotgun (WGS) entry which is preliminary data.</text>
</comment>
<dbReference type="InterPro" id="IPR036412">
    <property type="entry name" value="HAD-like_sf"/>
</dbReference>
<dbReference type="Pfam" id="PF00702">
    <property type="entry name" value="Hydrolase"/>
    <property type="match status" value="1"/>
</dbReference>
<dbReference type="NCBIfam" id="TIGR01509">
    <property type="entry name" value="HAD-SF-IA-v3"/>
    <property type="match status" value="1"/>
</dbReference>
<dbReference type="RefSeq" id="WP_301569657.1">
    <property type="nucleotide sequence ID" value="NZ_JAPWIE010000001.1"/>
</dbReference>
<dbReference type="PANTHER" id="PTHR18901:SF38">
    <property type="entry name" value="PSEUDOURIDINE-5'-PHOSPHATASE"/>
    <property type="match status" value="1"/>
</dbReference>
<sequence length="224" mass="24009">MIEALVFDMDGVLVDSEPIWEEVRRGVVAEYGGTWLPQAQTALMGMSTPEWAAYLSDDLGVGRAPEEVATIVIDQMVARYRRHLPVLPGADDAVRRCAARWPLGLASSSPRRLIDAVLDAAGWTDLFEVTVSTEELDRGKPAPDVYEHAVRQLGREPAACAAIEDSSNGMRSATAAGLILIAAPRPDYPPAEDALARAALVIDGIDALTTDAIESLGEDQASTR</sequence>
<evidence type="ECO:0000313" key="2">
    <source>
        <dbReference type="Proteomes" id="UP001067235"/>
    </source>
</evidence>